<dbReference type="EMBL" id="LAZR01007166">
    <property type="protein sequence ID" value="KKM87017.1"/>
    <property type="molecule type" value="Genomic_DNA"/>
</dbReference>
<reference evidence="2" key="1">
    <citation type="journal article" date="2015" name="Nature">
        <title>Complex archaea that bridge the gap between prokaryotes and eukaryotes.</title>
        <authorList>
            <person name="Spang A."/>
            <person name="Saw J.H."/>
            <person name="Jorgensen S.L."/>
            <person name="Zaremba-Niedzwiedzka K."/>
            <person name="Martijn J."/>
            <person name="Lind A.E."/>
            <person name="van Eijk R."/>
            <person name="Schleper C."/>
            <person name="Guy L."/>
            <person name="Ettema T.J."/>
        </authorList>
    </citation>
    <scope>NUCLEOTIDE SEQUENCE</scope>
</reference>
<accession>A0A0F9P0H2</accession>
<protein>
    <submittedName>
        <fullName evidence="2">Uncharacterized protein</fullName>
    </submittedName>
</protein>
<feature type="transmembrane region" description="Helical" evidence="1">
    <location>
        <begin position="12"/>
        <end position="31"/>
    </location>
</feature>
<proteinExistence type="predicted"/>
<evidence type="ECO:0000256" key="1">
    <source>
        <dbReference type="SAM" id="Phobius"/>
    </source>
</evidence>
<evidence type="ECO:0000313" key="2">
    <source>
        <dbReference type="EMBL" id="KKM87017.1"/>
    </source>
</evidence>
<keyword evidence="1" id="KW-1133">Transmembrane helix</keyword>
<keyword evidence="1" id="KW-0472">Membrane</keyword>
<keyword evidence="1" id="KW-0812">Transmembrane</keyword>
<sequence>MNGNGAKFQAWVTPALLGAALILLMGIWSEVRETRASVNKAMITLGKHETVLRMNGLMEPKGMK</sequence>
<name>A0A0F9P0H2_9ZZZZ</name>
<dbReference type="AlphaFoldDB" id="A0A0F9P0H2"/>
<gene>
    <name evidence="2" type="ORF">LCGC14_1273210</name>
</gene>
<organism evidence="2">
    <name type="scientific">marine sediment metagenome</name>
    <dbReference type="NCBI Taxonomy" id="412755"/>
    <lineage>
        <taxon>unclassified sequences</taxon>
        <taxon>metagenomes</taxon>
        <taxon>ecological metagenomes</taxon>
    </lineage>
</organism>
<comment type="caution">
    <text evidence="2">The sequence shown here is derived from an EMBL/GenBank/DDBJ whole genome shotgun (WGS) entry which is preliminary data.</text>
</comment>